<dbReference type="GO" id="GO:0003677">
    <property type="term" value="F:DNA binding"/>
    <property type="evidence" value="ECO:0007669"/>
    <property type="project" value="UniProtKB-KW"/>
</dbReference>
<protein>
    <submittedName>
        <fullName evidence="5">Transcriptional regulator</fullName>
    </submittedName>
</protein>
<keyword evidence="6" id="KW-1185">Reference proteome</keyword>
<dbReference type="KEGG" id="ssyi:EKG83_20180"/>
<keyword evidence="3" id="KW-0804">Transcription</keyword>
<evidence type="ECO:0000256" key="3">
    <source>
        <dbReference type="ARBA" id="ARBA00023163"/>
    </source>
</evidence>
<keyword evidence="2" id="KW-0238">DNA-binding</keyword>
<evidence type="ECO:0000259" key="4">
    <source>
        <dbReference type="PROSITE" id="PS51118"/>
    </source>
</evidence>
<dbReference type="PANTHER" id="PTHR33204:SF18">
    <property type="entry name" value="TRANSCRIPTIONAL REGULATORY PROTEIN"/>
    <property type="match status" value="1"/>
</dbReference>
<sequence>MVVVEERISSVNCSVARALAVVGERWTLLIVREAFDGVRRFQDFRTRLGIASNLLTARLETLVEAEVMTRVPYREKGDRLRYEYHLTERGADLRPVLIALLQWGDRYLADPEGPSVVPRHAGGPDGGCCDEPVRVVVECAAGHGPLRAEDVRRTPGPGARFVG</sequence>
<feature type="domain" description="HTH hxlR-type" evidence="4">
    <location>
        <begin position="13"/>
        <end position="112"/>
    </location>
</feature>
<dbReference type="PROSITE" id="PS51118">
    <property type="entry name" value="HTH_HXLR"/>
    <property type="match status" value="1"/>
</dbReference>
<keyword evidence="1" id="KW-0805">Transcription regulation</keyword>
<dbReference type="InterPro" id="IPR036388">
    <property type="entry name" value="WH-like_DNA-bd_sf"/>
</dbReference>
<dbReference type="Proteomes" id="UP000325787">
    <property type="component" value="Chromosome"/>
</dbReference>
<dbReference type="AlphaFoldDB" id="A0A5Q0GZU2"/>
<dbReference type="SUPFAM" id="SSF46785">
    <property type="entry name" value="Winged helix' DNA-binding domain"/>
    <property type="match status" value="1"/>
</dbReference>
<evidence type="ECO:0000313" key="5">
    <source>
        <dbReference type="EMBL" id="QFZ19449.1"/>
    </source>
</evidence>
<evidence type="ECO:0000256" key="1">
    <source>
        <dbReference type="ARBA" id="ARBA00023015"/>
    </source>
</evidence>
<gene>
    <name evidence="5" type="ORF">EKG83_20180</name>
</gene>
<reference evidence="6" key="1">
    <citation type="journal article" date="2021" name="Curr. Microbiol.">
        <title>Complete genome of nocamycin-producing strain Saccharothrix syringae NRRL B-16468 reveals the biosynthetic potential for secondary metabolites.</title>
        <authorList>
            <person name="Mo X."/>
            <person name="Yang S."/>
        </authorList>
    </citation>
    <scope>NUCLEOTIDE SEQUENCE [LARGE SCALE GENOMIC DNA]</scope>
    <source>
        <strain evidence="6">ATCC 51364 / DSM 43886 / JCM 6844 / KCTC 9398 / NBRC 14523 / NRRL B-16468 / INA 2240</strain>
    </source>
</reference>
<dbReference type="EMBL" id="CP034550">
    <property type="protein sequence ID" value="QFZ19449.1"/>
    <property type="molecule type" value="Genomic_DNA"/>
</dbReference>
<dbReference type="Gene3D" id="1.10.10.10">
    <property type="entry name" value="Winged helix-like DNA-binding domain superfamily/Winged helix DNA-binding domain"/>
    <property type="match status" value="1"/>
</dbReference>
<dbReference type="RefSeq" id="WP_033431675.1">
    <property type="nucleotide sequence ID" value="NZ_CP034550.1"/>
</dbReference>
<dbReference type="Pfam" id="PF01638">
    <property type="entry name" value="HxlR"/>
    <property type="match status" value="1"/>
</dbReference>
<dbReference type="InterPro" id="IPR002577">
    <property type="entry name" value="HTH_HxlR"/>
</dbReference>
<dbReference type="OrthoDB" id="5181972at2"/>
<organism evidence="5 6">
    <name type="scientific">Saccharothrix syringae</name>
    <name type="common">Nocardiopsis syringae</name>
    <dbReference type="NCBI Taxonomy" id="103733"/>
    <lineage>
        <taxon>Bacteria</taxon>
        <taxon>Bacillati</taxon>
        <taxon>Actinomycetota</taxon>
        <taxon>Actinomycetes</taxon>
        <taxon>Pseudonocardiales</taxon>
        <taxon>Pseudonocardiaceae</taxon>
        <taxon>Saccharothrix</taxon>
    </lineage>
</organism>
<evidence type="ECO:0000313" key="6">
    <source>
        <dbReference type="Proteomes" id="UP000325787"/>
    </source>
</evidence>
<dbReference type="PANTHER" id="PTHR33204">
    <property type="entry name" value="TRANSCRIPTIONAL REGULATOR, MARR FAMILY"/>
    <property type="match status" value="1"/>
</dbReference>
<evidence type="ECO:0000256" key="2">
    <source>
        <dbReference type="ARBA" id="ARBA00023125"/>
    </source>
</evidence>
<dbReference type="InterPro" id="IPR036390">
    <property type="entry name" value="WH_DNA-bd_sf"/>
</dbReference>
<accession>A0A5Q0GZU2</accession>
<proteinExistence type="predicted"/>
<name>A0A5Q0GZU2_SACSY</name>